<keyword evidence="2" id="KW-0472">Membrane</keyword>
<feature type="transmembrane region" description="Helical" evidence="2">
    <location>
        <begin position="244"/>
        <end position="261"/>
    </location>
</feature>
<organism evidence="3 4">
    <name type="scientific">Ovine gammaherpesvirus 2</name>
    <dbReference type="NCBI Taxonomy" id="10398"/>
    <lineage>
        <taxon>Viruses</taxon>
        <taxon>Duplodnaviria</taxon>
        <taxon>Heunggongvirae</taxon>
        <taxon>Peploviricota</taxon>
        <taxon>Herviviricetes</taxon>
        <taxon>Herpesvirales</taxon>
        <taxon>Orthoherpesviridae</taxon>
        <taxon>Gammaherpesvirinae</taxon>
        <taxon>Macavirus</taxon>
        <taxon>Macavirus ovinegamma2</taxon>
    </lineage>
</organism>
<feature type="transmembrane region" description="Helical" evidence="2">
    <location>
        <begin position="130"/>
        <end position="148"/>
    </location>
</feature>
<name>Q2VSI3_9GAMA</name>
<feature type="transmembrane region" description="Helical" evidence="2">
    <location>
        <begin position="46"/>
        <end position="65"/>
    </location>
</feature>
<reference evidence="3 4" key="7">
    <citation type="journal article" date="2009" name="Vet. Microbiol.">
        <title>Ovine herpesvirus 2 structural proteins in epithelial cells and M-cells of the appendix in rabbits with malignant catarrhal fever.</title>
        <authorList>
            <person name="Meier-Trummer C.S."/>
            <person name="Tobler K."/>
            <person name="Hilbe M."/>
            <person name="Stewart J.P."/>
            <person name="Hart J."/>
            <person name="Campbell I."/>
            <person name="Haig D.M."/>
            <person name="Glauser D.L."/>
            <person name="Ehrensperger F."/>
            <person name="Ackermann M."/>
        </authorList>
    </citation>
    <scope>NUCLEOTIDE SEQUENCE [LARGE SCALE GENOMIC DNA]</scope>
    <source>
        <strain evidence="3">BJ1035</strain>
    </source>
</reference>
<reference evidence="3 4" key="5">
    <citation type="journal article" date="2002" name="J. Gen. Virol.">
        <title>Isolation and expression of three open reading frames from ovine herpesvirus-2.</title>
        <authorList>
            <person name="Coulter L.J."/>
            <person name="Reid H.W."/>
        </authorList>
    </citation>
    <scope>NUCLEOTIDE SEQUENCE [LARGE SCALE GENOMIC DNA]</scope>
    <source>
        <strain evidence="3">BJ1035</strain>
    </source>
</reference>
<reference evidence="4" key="1">
    <citation type="journal article" date="1993" name="Arch. Virol.">
        <title>PCR detection of the sheep-associated agent of malignant catarrhal fever.</title>
        <authorList>
            <person name="Baxter S.I."/>
            <person name="Pow I."/>
            <person name="Bridgen A."/>
            <person name="Reid H.W."/>
        </authorList>
    </citation>
    <scope>NUCLEOTIDE SEQUENCE [LARGE SCALE GENOMIC DNA]</scope>
</reference>
<reference evidence="4" key="2">
    <citation type="journal article" date="1998" name="J. Virol.">
        <title>Detection of a novel bovine lymphotropic herpesvirus.</title>
        <authorList>
            <person name="Rovnak J."/>
            <person name="Quackenbush S.L."/>
            <person name="Reyes R.A."/>
            <person name="Baines J.D."/>
            <person name="Parrish C.R."/>
            <person name="Casey J.W."/>
        </authorList>
    </citation>
    <scope>NUCLEOTIDE SEQUENCE [LARGE SCALE GENOMIC DNA]</scope>
</reference>
<comment type="similarity">
    <text evidence="1">Belongs to the herpesviridae BMRF2 family.</text>
</comment>
<evidence type="ECO:0000256" key="2">
    <source>
        <dbReference type="SAM" id="Phobius"/>
    </source>
</evidence>
<feature type="transmembrane region" description="Helical" evidence="2">
    <location>
        <begin position="96"/>
        <end position="123"/>
    </location>
</feature>
<dbReference type="Proteomes" id="UP000153759">
    <property type="component" value="Segment"/>
</dbReference>
<feature type="transmembrane region" description="Helical" evidence="2">
    <location>
        <begin position="328"/>
        <end position="347"/>
    </location>
</feature>
<evidence type="ECO:0000313" key="3">
    <source>
        <dbReference type="EMBL" id="AAX58093.1"/>
    </source>
</evidence>
<reference evidence="4" key="3">
    <citation type="journal article" date="2001" name="J. Gen. Virol.">
        <title>Ovine herpesvirus-2 glycoprotein B sequences from tissues of ruminant malignant catarrhal fever cases and healthy sheep are highly conserved.</title>
        <authorList>
            <person name="Dunowska M."/>
            <person name="Letchworth G.J."/>
            <person name="Collins J.K."/>
            <person name="DeMartini J.C."/>
        </authorList>
    </citation>
    <scope>NUCLEOTIDE SEQUENCE [LARGE SCALE GENOMIC DNA]</scope>
</reference>
<keyword evidence="2" id="KW-1133">Transmembrane helix</keyword>
<dbReference type="Pfam" id="PF04633">
    <property type="entry name" value="Herpes_BMRF2"/>
    <property type="match status" value="1"/>
</dbReference>
<feature type="transmembrane region" description="Helical" evidence="2">
    <location>
        <begin position="294"/>
        <end position="316"/>
    </location>
</feature>
<feature type="transmembrane region" description="Helical" evidence="2">
    <location>
        <begin position="196"/>
        <end position="224"/>
    </location>
</feature>
<dbReference type="KEGG" id="vg:26684031"/>
<reference evidence="4" key="4">
    <citation type="journal article" date="2001" name="Virus Res.">
        <title>Detection and multigenic characterization of a novel gammaherpesvirus in goats.</title>
        <authorList>
            <person name="Chmielewicz B."/>
            <person name="Goltz M."/>
            <person name="Ehlers B."/>
        </authorList>
    </citation>
    <scope>NUCLEOTIDE SEQUENCE [LARGE SCALE GENOMIC DNA]</scope>
</reference>
<evidence type="ECO:0000256" key="1">
    <source>
        <dbReference type="ARBA" id="ARBA00008716"/>
    </source>
</evidence>
<dbReference type="InterPro" id="IPR006727">
    <property type="entry name" value="Herpes_BMRF2"/>
</dbReference>
<reference evidence="4" key="6">
    <citation type="journal article" date="2002" name="J. Gen. Virol.">
        <title>Ovine herpesvirus 2 lytic cycle replication and capsid production.</title>
        <authorList>
            <person name="Rosbottom J."/>
            <person name="Dalziel R.G."/>
            <person name="Reid H.W."/>
            <person name="Stewart J.P."/>
        </authorList>
    </citation>
    <scope>NUCLEOTIDE SEQUENCE [LARGE SCALE GENOMIC DNA]</scope>
</reference>
<dbReference type="RefSeq" id="YP_438182.1">
    <property type="nucleotide sequence ID" value="NC_007646.1"/>
</dbReference>
<protein>
    <submittedName>
        <fullName evidence="3">ORF58</fullName>
    </submittedName>
</protein>
<dbReference type="OrthoDB" id="9769at10239"/>
<feature type="transmembrane region" description="Helical" evidence="2">
    <location>
        <begin position="268"/>
        <end position="288"/>
    </location>
</feature>
<evidence type="ECO:0000313" key="4">
    <source>
        <dbReference type="Proteomes" id="UP000153759"/>
    </source>
</evidence>
<feature type="transmembrane region" description="Helical" evidence="2">
    <location>
        <begin position="7"/>
        <end position="26"/>
    </location>
</feature>
<keyword evidence="2" id="KW-0812">Transmembrane</keyword>
<keyword evidence="4" id="KW-1185">Reference proteome</keyword>
<accession>Q2VSI3</accession>
<feature type="transmembrane region" description="Helical" evidence="2">
    <location>
        <begin position="154"/>
        <end position="175"/>
    </location>
</feature>
<sequence>MAGEVEYRLIGASFAMGLLAACPIVWNYIFATVFTFATYSNWQSVLYTWFLPGVQIASIFCVVRFNFRGLTWLYLFNFFVAFFCFLSWSLSWSVQIVMPVLFVVNMCTLMIWLLVCSDVIYLCPEIYHKYYELGFLVALVVHYCLNQFELYLTNVMFIPFFACMFLGYVGFVNVIKHNVYALGKMRCKPIYYTKASKYITLTAWQVIDVALLELVLLWMLLMAMGAACIGLKLFTEVFEGAPNYMYLLLVGNFCCGSLMVCRGYIMTLVYTLVGAASFFFVLFGGYLVGREKMLMLTTLMFYCYFHANACLFHRIRKKMNRCVTTPRFILNICLLFNALLELTMLTANKLI</sequence>
<dbReference type="GeneID" id="26684031"/>
<dbReference type="EMBL" id="AY839756">
    <property type="protein sequence ID" value="AAX58093.1"/>
    <property type="molecule type" value="Genomic_DNA"/>
</dbReference>
<proteinExistence type="inferred from homology"/>
<feature type="transmembrane region" description="Helical" evidence="2">
    <location>
        <begin position="72"/>
        <end position="90"/>
    </location>
</feature>